<dbReference type="InterPro" id="IPR001623">
    <property type="entry name" value="DnaJ_domain"/>
</dbReference>
<dbReference type="InterPro" id="IPR036869">
    <property type="entry name" value="J_dom_sf"/>
</dbReference>
<keyword evidence="2" id="KW-0812">Transmembrane</keyword>
<reference evidence="4 5" key="1">
    <citation type="journal article" date="2018" name="BMC Genomics">
        <title>Comparative genome analyses reveal sequence features reflecting distinct modes of host-adaptation between dicot and monocot powdery mildew.</title>
        <authorList>
            <person name="Wu Y."/>
            <person name="Ma X."/>
            <person name="Pan Z."/>
            <person name="Kale S.D."/>
            <person name="Song Y."/>
            <person name="King H."/>
            <person name="Zhang Q."/>
            <person name="Presley C."/>
            <person name="Deng X."/>
            <person name="Wei C.I."/>
            <person name="Xiao S."/>
        </authorList>
    </citation>
    <scope>NUCLEOTIDE SEQUENCE [LARGE SCALE GENOMIC DNA]</scope>
    <source>
        <strain evidence="4">UCSC1</strain>
    </source>
</reference>
<sequence>MILHHISSICSVTCHPYHFQRLFHICMKRLEVTHYETLQIPINATPSEVKKAFYSLSKSCHPDHNPTDPDASARFITLSTAYSVLSTPSERSSYDQKILRETQTEPIPHGTFSSTNPAGGRSPSGLSKRKAQFRGPPPSFYRNGGWGSYAQKRRDAQSDNKCSAESETHQDMYQTYYGRATNFKPGQNYYEYVASNRSHHFDREQHLRTQENHRRRRQSKGKGGIEGSGEELPRSLLGSFLAVSGILTVGIFLPLTFLNSIPS</sequence>
<dbReference type="Pfam" id="PF00226">
    <property type="entry name" value="DnaJ"/>
    <property type="match status" value="1"/>
</dbReference>
<organism evidence="4 5">
    <name type="scientific">Golovinomyces cichoracearum</name>
    <dbReference type="NCBI Taxonomy" id="62708"/>
    <lineage>
        <taxon>Eukaryota</taxon>
        <taxon>Fungi</taxon>
        <taxon>Dikarya</taxon>
        <taxon>Ascomycota</taxon>
        <taxon>Pezizomycotina</taxon>
        <taxon>Leotiomycetes</taxon>
        <taxon>Erysiphales</taxon>
        <taxon>Erysiphaceae</taxon>
        <taxon>Golovinomyces</taxon>
    </lineage>
</organism>
<dbReference type="PANTHER" id="PTHR44825:SF1">
    <property type="entry name" value="DNAJ HOMOLOG SUBFAMILY C MEMBER 4"/>
    <property type="match status" value="1"/>
</dbReference>
<dbReference type="SMART" id="SM00271">
    <property type="entry name" value="DnaJ"/>
    <property type="match status" value="1"/>
</dbReference>
<dbReference type="Gene3D" id="1.10.287.110">
    <property type="entry name" value="DnaJ domain"/>
    <property type="match status" value="1"/>
</dbReference>
<dbReference type="PANTHER" id="PTHR44825">
    <property type="match status" value="1"/>
</dbReference>
<feature type="transmembrane region" description="Helical" evidence="2">
    <location>
        <begin position="236"/>
        <end position="258"/>
    </location>
</feature>
<feature type="region of interest" description="Disordered" evidence="1">
    <location>
        <begin position="203"/>
        <end position="230"/>
    </location>
</feature>
<dbReference type="EMBL" id="MCBR01019553">
    <property type="protein sequence ID" value="RKF56615.1"/>
    <property type="molecule type" value="Genomic_DNA"/>
</dbReference>
<dbReference type="OrthoDB" id="10250354at2759"/>
<dbReference type="CDD" id="cd06257">
    <property type="entry name" value="DnaJ"/>
    <property type="match status" value="1"/>
</dbReference>
<proteinExistence type="predicted"/>
<evidence type="ECO:0000256" key="2">
    <source>
        <dbReference type="SAM" id="Phobius"/>
    </source>
</evidence>
<feature type="compositionally biased region" description="Basic and acidic residues" evidence="1">
    <location>
        <begin position="203"/>
        <end position="212"/>
    </location>
</feature>
<evidence type="ECO:0000256" key="1">
    <source>
        <dbReference type="SAM" id="MobiDB-lite"/>
    </source>
</evidence>
<dbReference type="Proteomes" id="UP000285405">
    <property type="component" value="Unassembled WGS sequence"/>
</dbReference>
<comment type="caution">
    <text evidence="4">The sequence shown here is derived from an EMBL/GenBank/DDBJ whole genome shotgun (WGS) entry which is preliminary data.</text>
</comment>
<dbReference type="AlphaFoldDB" id="A0A420HGR7"/>
<keyword evidence="2" id="KW-0472">Membrane</keyword>
<dbReference type="SUPFAM" id="SSF46565">
    <property type="entry name" value="Chaperone J-domain"/>
    <property type="match status" value="1"/>
</dbReference>
<feature type="compositionally biased region" description="Basic and acidic residues" evidence="1">
    <location>
        <begin position="152"/>
        <end position="167"/>
    </location>
</feature>
<evidence type="ECO:0000313" key="5">
    <source>
        <dbReference type="Proteomes" id="UP000285405"/>
    </source>
</evidence>
<evidence type="ECO:0000259" key="3">
    <source>
        <dbReference type="PROSITE" id="PS50076"/>
    </source>
</evidence>
<evidence type="ECO:0000313" key="4">
    <source>
        <dbReference type="EMBL" id="RKF56615.1"/>
    </source>
</evidence>
<name>A0A420HGR7_9PEZI</name>
<accession>A0A420HGR7</accession>
<keyword evidence="2" id="KW-1133">Transmembrane helix</keyword>
<protein>
    <submittedName>
        <fullName evidence="4">DnaJ protein</fullName>
    </submittedName>
</protein>
<gene>
    <name evidence="4" type="ORF">GcC1_195022</name>
</gene>
<feature type="domain" description="J" evidence="3">
    <location>
        <begin position="33"/>
        <end position="98"/>
    </location>
</feature>
<feature type="region of interest" description="Disordered" evidence="1">
    <location>
        <begin position="101"/>
        <end position="167"/>
    </location>
</feature>
<dbReference type="InterPro" id="IPR052763">
    <property type="entry name" value="DnaJ_C4"/>
</dbReference>
<dbReference type="PRINTS" id="PR00625">
    <property type="entry name" value="JDOMAIN"/>
</dbReference>
<dbReference type="PROSITE" id="PS50076">
    <property type="entry name" value="DNAJ_2"/>
    <property type="match status" value="1"/>
</dbReference>